<evidence type="ECO:0000313" key="4">
    <source>
        <dbReference type="EMBL" id="GGM98407.1"/>
    </source>
</evidence>
<dbReference type="Pfam" id="PF13458">
    <property type="entry name" value="Peripla_BP_6"/>
    <property type="match status" value="1"/>
</dbReference>
<gene>
    <name evidence="4" type="ORF">GCM10009721_26690</name>
</gene>
<evidence type="ECO:0000256" key="1">
    <source>
        <dbReference type="ARBA" id="ARBA00010062"/>
    </source>
</evidence>
<dbReference type="Proteomes" id="UP000623461">
    <property type="component" value="Unassembled WGS sequence"/>
</dbReference>
<evidence type="ECO:0000259" key="3">
    <source>
        <dbReference type="Pfam" id="PF13458"/>
    </source>
</evidence>
<evidence type="ECO:0000256" key="2">
    <source>
        <dbReference type="ARBA" id="ARBA00022729"/>
    </source>
</evidence>
<feature type="domain" description="Leucine-binding protein" evidence="3">
    <location>
        <begin position="2"/>
        <end position="326"/>
    </location>
</feature>
<comment type="similarity">
    <text evidence="1">Belongs to the leucine-binding protein family.</text>
</comment>
<keyword evidence="5" id="KW-1185">Reference proteome</keyword>
<dbReference type="CDD" id="cd06342">
    <property type="entry name" value="PBP1_ABC_LIVBP-like"/>
    <property type="match status" value="1"/>
</dbReference>
<protein>
    <submittedName>
        <fullName evidence="4">Branched chain amino acid ABC transporter substrate-binding protein</fullName>
    </submittedName>
</protein>
<dbReference type="PANTHER" id="PTHR47151:SF2">
    <property type="entry name" value="AMINO ACID BINDING PROTEIN"/>
    <property type="match status" value="1"/>
</dbReference>
<proteinExistence type="inferred from homology"/>
<reference evidence="5" key="1">
    <citation type="journal article" date="2019" name="Int. J. Syst. Evol. Microbiol.">
        <title>The Global Catalogue of Microorganisms (GCM) 10K type strain sequencing project: providing services to taxonomists for standard genome sequencing and annotation.</title>
        <authorList>
            <consortium name="The Broad Institute Genomics Platform"/>
            <consortium name="The Broad Institute Genome Sequencing Center for Infectious Disease"/>
            <person name="Wu L."/>
            <person name="Ma J."/>
        </authorList>
    </citation>
    <scope>NUCLEOTIDE SEQUENCE [LARGE SCALE GENOMIC DNA]</scope>
    <source>
        <strain evidence="5">JCM 1365</strain>
    </source>
</reference>
<dbReference type="InterPro" id="IPR028081">
    <property type="entry name" value="Leu-bd"/>
</dbReference>
<accession>A0ABQ2I2J6</accession>
<organism evidence="4 5">
    <name type="scientific">Terrabacter tumescens</name>
    <dbReference type="NCBI Taxonomy" id="60443"/>
    <lineage>
        <taxon>Bacteria</taxon>
        <taxon>Bacillati</taxon>
        <taxon>Actinomycetota</taxon>
        <taxon>Actinomycetes</taxon>
        <taxon>Micrococcales</taxon>
        <taxon>Intrasporangiaceae</taxon>
        <taxon>Terrabacter</taxon>
    </lineage>
</organism>
<comment type="caution">
    <text evidence="4">The sequence shown here is derived from an EMBL/GenBank/DDBJ whole genome shotgun (WGS) entry which is preliminary data.</text>
</comment>
<dbReference type="Gene3D" id="3.40.50.2300">
    <property type="match status" value="2"/>
</dbReference>
<keyword evidence="2" id="KW-0732">Signal</keyword>
<name>A0ABQ2I2J6_9MICO</name>
<sequence>MAPITGGAAAIGGEQLNFAKLAVSDYNAKNGTNFSIVEGDTQLDAGQASTVAPQLVSNQAVIGVVGPAGSQEVESVGPAFADAKMAFVSPSATRTSLTSGAFPTFARVIPTDDVQGPTDADFMVSKLGAKKVVIVEEKTSYGAGLSSAVEKALKEKGVDVKRIQVSQKQPDYSSVVALVDADTSVVFATFQIAANTKALANTLQQQSKKAVVFGSDGSFSADFDVPGQYVSSFAPDIKGIPSSKAVADAYTAKYGEFGTFGPPTYVATQVIMTAAAKDCTGTADRAKTSSNVLGVSIPDSILGQPITFTDKGDVKDAKFFIFKIGDDRKPALVN</sequence>
<dbReference type="PANTHER" id="PTHR47151">
    <property type="entry name" value="LEU/ILE/VAL-BINDING ABC TRANSPORTER SUBUNIT"/>
    <property type="match status" value="1"/>
</dbReference>
<dbReference type="EMBL" id="BMNZ01000005">
    <property type="protein sequence ID" value="GGM98407.1"/>
    <property type="molecule type" value="Genomic_DNA"/>
</dbReference>
<dbReference type="SUPFAM" id="SSF53822">
    <property type="entry name" value="Periplasmic binding protein-like I"/>
    <property type="match status" value="1"/>
</dbReference>
<evidence type="ECO:0000313" key="5">
    <source>
        <dbReference type="Proteomes" id="UP000623461"/>
    </source>
</evidence>
<dbReference type="InterPro" id="IPR028082">
    <property type="entry name" value="Peripla_BP_I"/>
</dbReference>